<evidence type="ECO:0000259" key="1">
    <source>
        <dbReference type="Pfam" id="PF16170"/>
    </source>
</evidence>
<organism evidence="2 3">
    <name type="scientific">Kibdelosporangium banguiense</name>
    <dbReference type="NCBI Taxonomy" id="1365924"/>
    <lineage>
        <taxon>Bacteria</taxon>
        <taxon>Bacillati</taxon>
        <taxon>Actinomycetota</taxon>
        <taxon>Actinomycetes</taxon>
        <taxon>Pseudonocardiales</taxon>
        <taxon>Pseudonocardiaceae</taxon>
        <taxon>Kibdelosporangium</taxon>
    </lineage>
</organism>
<accession>A0ABS4TY26</accession>
<protein>
    <recommendedName>
        <fullName evidence="1">DUF4873 domain-containing protein</fullName>
    </recommendedName>
</protein>
<keyword evidence="3" id="KW-1185">Reference proteome</keyword>
<dbReference type="InterPro" id="IPR032371">
    <property type="entry name" value="DUF4873"/>
</dbReference>
<name>A0ABS4TY26_9PSEU</name>
<gene>
    <name evidence="2" type="ORF">JOF56_009680</name>
</gene>
<evidence type="ECO:0000313" key="3">
    <source>
        <dbReference type="Proteomes" id="UP001519332"/>
    </source>
</evidence>
<dbReference type="Proteomes" id="UP001519332">
    <property type="component" value="Unassembled WGS sequence"/>
</dbReference>
<proteinExistence type="predicted"/>
<reference evidence="2 3" key="1">
    <citation type="submission" date="2021-03" db="EMBL/GenBank/DDBJ databases">
        <title>Sequencing the genomes of 1000 actinobacteria strains.</title>
        <authorList>
            <person name="Klenk H.-P."/>
        </authorList>
    </citation>
    <scope>NUCLEOTIDE SEQUENCE [LARGE SCALE GENOMIC DNA]</scope>
    <source>
        <strain evidence="2 3">DSM 46670</strain>
    </source>
</reference>
<sequence length="43" mass="4633">MSGRQDVPLRLPGGPDTQAWLAELGPWGNTRVTGSGRPPFPYP</sequence>
<dbReference type="EMBL" id="JAGINW010000001">
    <property type="protein sequence ID" value="MBP2329295.1"/>
    <property type="molecule type" value="Genomic_DNA"/>
</dbReference>
<feature type="domain" description="DUF4873" evidence="1">
    <location>
        <begin position="3"/>
        <end position="41"/>
    </location>
</feature>
<evidence type="ECO:0000313" key="2">
    <source>
        <dbReference type="EMBL" id="MBP2329295.1"/>
    </source>
</evidence>
<dbReference type="Pfam" id="PF16170">
    <property type="entry name" value="DUF4873"/>
    <property type="match status" value="1"/>
</dbReference>
<comment type="caution">
    <text evidence="2">The sequence shown here is derived from an EMBL/GenBank/DDBJ whole genome shotgun (WGS) entry which is preliminary data.</text>
</comment>